<keyword evidence="6" id="KW-0227">DNA damage</keyword>
<dbReference type="PANTHER" id="PTHR47707:SF1">
    <property type="entry name" value="NUDIX HYDROLASE FAMILY PROTEIN"/>
    <property type="match status" value="1"/>
</dbReference>
<comment type="catalytic activity">
    <reaction evidence="10">
        <text>8-oxo-dGTP + H2O = 8-oxo-dGMP + diphosphate + H(+)</text>
        <dbReference type="Rhea" id="RHEA:31575"/>
        <dbReference type="ChEBI" id="CHEBI:15377"/>
        <dbReference type="ChEBI" id="CHEBI:15378"/>
        <dbReference type="ChEBI" id="CHEBI:33019"/>
        <dbReference type="ChEBI" id="CHEBI:63224"/>
        <dbReference type="ChEBI" id="CHEBI:77896"/>
        <dbReference type="EC" id="3.6.1.55"/>
    </reaction>
</comment>
<evidence type="ECO:0000313" key="19">
    <source>
        <dbReference type="Proteomes" id="UP001499994"/>
    </source>
</evidence>
<evidence type="ECO:0000256" key="15">
    <source>
        <dbReference type="ARBA" id="ARBA00041979"/>
    </source>
</evidence>
<evidence type="ECO:0000256" key="4">
    <source>
        <dbReference type="ARBA" id="ARBA00022705"/>
    </source>
</evidence>
<evidence type="ECO:0000256" key="10">
    <source>
        <dbReference type="ARBA" id="ARBA00035861"/>
    </source>
</evidence>
<gene>
    <name evidence="18" type="primary">mutT</name>
    <name evidence="18" type="ORF">GCM10022405_41700</name>
</gene>
<evidence type="ECO:0000256" key="3">
    <source>
        <dbReference type="ARBA" id="ARBA00022457"/>
    </source>
</evidence>
<dbReference type="PROSITE" id="PS51462">
    <property type="entry name" value="NUDIX"/>
    <property type="match status" value="1"/>
</dbReference>
<dbReference type="PANTHER" id="PTHR47707">
    <property type="entry name" value="8-OXO-DGTP DIPHOSPHATASE"/>
    <property type="match status" value="1"/>
</dbReference>
<dbReference type="InterPro" id="IPR015797">
    <property type="entry name" value="NUDIX_hydrolase-like_dom_sf"/>
</dbReference>
<accession>A0ABP7M096</accession>
<keyword evidence="5" id="KW-0479">Metal-binding</keyword>
<dbReference type="InterPro" id="IPR029119">
    <property type="entry name" value="MutY_C"/>
</dbReference>
<keyword evidence="19" id="KW-1185">Reference proteome</keyword>
<dbReference type="InterPro" id="IPR020084">
    <property type="entry name" value="NUDIX_hydrolase_CS"/>
</dbReference>
<organism evidence="18 19">
    <name type="scientific">Gibbsiella dentisursi</name>
    <dbReference type="NCBI Taxonomy" id="796890"/>
    <lineage>
        <taxon>Bacteria</taxon>
        <taxon>Pseudomonadati</taxon>
        <taxon>Pseudomonadota</taxon>
        <taxon>Gammaproteobacteria</taxon>
        <taxon>Enterobacterales</taxon>
        <taxon>Yersiniaceae</taxon>
        <taxon>Gibbsiella</taxon>
    </lineage>
</organism>
<name>A0ABP7M096_9GAMM</name>
<feature type="domain" description="Nudix hydrolase" evidence="17">
    <location>
        <begin position="1"/>
        <end position="129"/>
    </location>
</feature>
<evidence type="ECO:0000256" key="1">
    <source>
        <dbReference type="ARBA" id="ARBA00001946"/>
    </source>
</evidence>
<keyword evidence="9" id="KW-0234">DNA repair</keyword>
<evidence type="ECO:0000256" key="5">
    <source>
        <dbReference type="ARBA" id="ARBA00022723"/>
    </source>
</evidence>
<dbReference type="EMBL" id="BAABDG010000010">
    <property type="protein sequence ID" value="GAA3912127.1"/>
    <property type="molecule type" value="Genomic_DNA"/>
</dbReference>
<keyword evidence="8" id="KW-0460">Magnesium</keyword>
<dbReference type="InterPro" id="IPR047127">
    <property type="entry name" value="MutT-like"/>
</dbReference>
<evidence type="ECO:0000256" key="11">
    <source>
        <dbReference type="ARBA" id="ARBA00036904"/>
    </source>
</evidence>
<dbReference type="PRINTS" id="PR01401">
    <property type="entry name" value="MUTATORMUTT"/>
</dbReference>
<dbReference type="PROSITE" id="PS00893">
    <property type="entry name" value="NUDIX_BOX"/>
    <property type="match status" value="1"/>
</dbReference>
<dbReference type="EC" id="3.6.1.55" evidence="12"/>
<dbReference type="InterPro" id="IPR003561">
    <property type="entry name" value="Mutator_MutT"/>
</dbReference>
<comment type="caution">
    <text evidence="18">The sequence shown here is derived from an EMBL/GenBank/DDBJ whole genome shotgun (WGS) entry which is preliminary data.</text>
</comment>
<evidence type="ECO:0000256" key="16">
    <source>
        <dbReference type="ARBA" id="ARBA00042798"/>
    </source>
</evidence>
<dbReference type="CDD" id="cd03425">
    <property type="entry name" value="NUDIX_MutT_NudA_like"/>
    <property type="match status" value="1"/>
</dbReference>
<sequence>MKQLNIAVGIIRNARQEIFLTQRAADSHMAGFWEFPGGKIEAGETPEQALTRELQEETGIDVQQATPLEVIEHRFDDRIVTLYFYLVEQWRGEPYGREGQPMRWARQADLQAADFPPANARIIQLLVAQANPAV</sequence>
<evidence type="ECO:0000256" key="9">
    <source>
        <dbReference type="ARBA" id="ARBA00023204"/>
    </source>
</evidence>
<evidence type="ECO:0000313" key="18">
    <source>
        <dbReference type="EMBL" id="GAA3912127.1"/>
    </source>
</evidence>
<evidence type="ECO:0000259" key="17">
    <source>
        <dbReference type="PROSITE" id="PS51462"/>
    </source>
</evidence>
<evidence type="ECO:0000256" key="12">
    <source>
        <dbReference type="ARBA" id="ARBA00038905"/>
    </source>
</evidence>
<keyword evidence="3" id="KW-0515">Mutator protein</keyword>
<comment type="cofactor">
    <cofactor evidence="1">
        <name>Mg(2+)</name>
        <dbReference type="ChEBI" id="CHEBI:18420"/>
    </cofactor>
</comment>
<protein>
    <recommendedName>
        <fullName evidence="13">8-oxo-dGTP diphosphatase</fullName>
        <ecNumber evidence="12">3.6.1.55</ecNumber>
    </recommendedName>
    <alternativeName>
        <fullName evidence="16">7,8-dihydro-8-oxoguanine-triphosphatase</fullName>
    </alternativeName>
    <alternativeName>
        <fullName evidence="15">Mutator protein MutT</fullName>
    </alternativeName>
    <alternativeName>
        <fullName evidence="14">dGTP pyrophosphohydrolase</fullName>
    </alternativeName>
</protein>
<keyword evidence="7" id="KW-0378">Hydrolase</keyword>
<evidence type="ECO:0000256" key="2">
    <source>
        <dbReference type="ARBA" id="ARBA00005582"/>
    </source>
</evidence>
<dbReference type="PRINTS" id="PR00502">
    <property type="entry name" value="NUDIXFAMILY"/>
</dbReference>
<evidence type="ECO:0000256" key="7">
    <source>
        <dbReference type="ARBA" id="ARBA00022801"/>
    </source>
</evidence>
<evidence type="ECO:0000256" key="8">
    <source>
        <dbReference type="ARBA" id="ARBA00022842"/>
    </source>
</evidence>
<dbReference type="RefSeq" id="WP_346082793.1">
    <property type="nucleotide sequence ID" value="NZ_BAABDG010000010.1"/>
</dbReference>
<dbReference type="InterPro" id="IPR000086">
    <property type="entry name" value="NUDIX_hydrolase_dom"/>
</dbReference>
<dbReference type="Proteomes" id="UP001499994">
    <property type="component" value="Unassembled WGS sequence"/>
</dbReference>
<keyword evidence="4" id="KW-0235">DNA replication</keyword>
<dbReference type="Gene3D" id="3.90.79.10">
    <property type="entry name" value="Nucleoside Triphosphate Pyrophosphohydrolase"/>
    <property type="match status" value="1"/>
</dbReference>
<dbReference type="Pfam" id="PF14815">
    <property type="entry name" value="NUDIX_4"/>
    <property type="match status" value="1"/>
</dbReference>
<proteinExistence type="inferred from homology"/>
<reference evidence="19" key="1">
    <citation type="journal article" date="2019" name="Int. J. Syst. Evol. Microbiol.">
        <title>The Global Catalogue of Microorganisms (GCM) 10K type strain sequencing project: providing services to taxonomists for standard genome sequencing and annotation.</title>
        <authorList>
            <consortium name="The Broad Institute Genomics Platform"/>
            <consortium name="The Broad Institute Genome Sequencing Center for Infectious Disease"/>
            <person name="Wu L."/>
            <person name="Ma J."/>
        </authorList>
    </citation>
    <scope>NUCLEOTIDE SEQUENCE [LARGE SCALE GENOMIC DNA]</scope>
    <source>
        <strain evidence="19">JCM 17201</strain>
    </source>
</reference>
<comment type="catalytic activity">
    <reaction evidence="11">
        <text>8-oxo-GTP + H2O = 8-oxo-GMP + diphosphate + H(+)</text>
        <dbReference type="Rhea" id="RHEA:67616"/>
        <dbReference type="ChEBI" id="CHEBI:15377"/>
        <dbReference type="ChEBI" id="CHEBI:15378"/>
        <dbReference type="ChEBI" id="CHEBI:33019"/>
        <dbReference type="ChEBI" id="CHEBI:143553"/>
        <dbReference type="ChEBI" id="CHEBI:145694"/>
    </reaction>
</comment>
<dbReference type="NCBIfam" id="TIGR00586">
    <property type="entry name" value="mutt"/>
    <property type="match status" value="1"/>
</dbReference>
<comment type="similarity">
    <text evidence="2">Belongs to the Nudix hydrolase family.</text>
</comment>
<evidence type="ECO:0000256" key="14">
    <source>
        <dbReference type="ARBA" id="ARBA00041592"/>
    </source>
</evidence>
<evidence type="ECO:0000256" key="6">
    <source>
        <dbReference type="ARBA" id="ARBA00022763"/>
    </source>
</evidence>
<dbReference type="InterPro" id="IPR020476">
    <property type="entry name" value="Nudix_hydrolase"/>
</dbReference>
<evidence type="ECO:0000256" key="13">
    <source>
        <dbReference type="ARBA" id="ARBA00040794"/>
    </source>
</evidence>
<dbReference type="NCBIfam" id="NF008044">
    <property type="entry name" value="PRK10776.1"/>
    <property type="match status" value="1"/>
</dbReference>
<dbReference type="SUPFAM" id="SSF55811">
    <property type="entry name" value="Nudix"/>
    <property type="match status" value="1"/>
</dbReference>